<evidence type="ECO:0000256" key="3">
    <source>
        <dbReference type="ARBA" id="ARBA00004947"/>
    </source>
</evidence>
<comment type="pathway">
    <text evidence="3 11">Carbohydrate metabolism; galactose metabolism.</text>
</comment>
<comment type="similarity">
    <text evidence="4 11">Belongs to the galactose-1-phosphate uridylyltransferase type 1 family.</text>
</comment>
<evidence type="ECO:0000256" key="2">
    <source>
        <dbReference type="ARBA" id="ARBA00001947"/>
    </source>
</evidence>
<name>A0A419QG74_CLOSI</name>
<reference evidence="14 15" key="2">
    <citation type="journal article" date="2021" name="Genomics">
        <title>High-quality reference genome for Clonorchis sinensis.</title>
        <authorList>
            <person name="Young N.D."/>
            <person name="Stroehlein A.J."/>
            <person name="Kinkar L."/>
            <person name="Wang T."/>
            <person name="Sohn W.M."/>
            <person name="Chang B.C.H."/>
            <person name="Kaur P."/>
            <person name="Weisz D."/>
            <person name="Dudchenko O."/>
            <person name="Aiden E.L."/>
            <person name="Korhonen P.K."/>
            <person name="Gasser R.B."/>
        </authorList>
    </citation>
    <scope>NUCLEOTIDE SEQUENCE [LARGE SCALE GENOMIC DNA]</scope>
    <source>
        <strain evidence="14">Cs-k2</strain>
    </source>
</reference>
<dbReference type="EC" id="2.7.7.12" evidence="11"/>
<keyword evidence="7 11" id="KW-0479">Metal-binding</keyword>
<evidence type="ECO:0000259" key="12">
    <source>
        <dbReference type="Pfam" id="PF01087"/>
    </source>
</evidence>
<keyword evidence="9 11" id="KW-0299">Galactose metabolism</keyword>
<dbReference type="OrthoDB" id="418412at2759"/>
<reference evidence="14 15" key="1">
    <citation type="journal article" date="2018" name="Biotechnol. Adv.">
        <title>Improved genomic resources and new bioinformatic workflow for the carcinogenic parasite Clonorchis sinensis: Biotechnological implications.</title>
        <authorList>
            <person name="Wang D."/>
            <person name="Korhonen P.K."/>
            <person name="Gasser R.B."/>
            <person name="Young N.D."/>
        </authorList>
    </citation>
    <scope>NUCLEOTIDE SEQUENCE [LARGE SCALE GENOMIC DNA]</scope>
    <source>
        <strain evidence="14">Cs-k2</strain>
    </source>
</reference>
<gene>
    <name evidence="14" type="ORF">CSKR_111186</name>
</gene>
<evidence type="ECO:0000256" key="6">
    <source>
        <dbReference type="ARBA" id="ARBA00022695"/>
    </source>
</evidence>
<comment type="caution">
    <text evidence="14">The sequence shown here is derived from an EMBL/GenBank/DDBJ whole genome shotgun (WGS) entry which is preliminary data.</text>
</comment>
<dbReference type="Gene3D" id="3.30.428.10">
    <property type="entry name" value="HIT-like"/>
    <property type="match status" value="2"/>
</dbReference>
<dbReference type="STRING" id="79923.A0A419QG74"/>
<evidence type="ECO:0000256" key="4">
    <source>
        <dbReference type="ARBA" id="ARBA00010951"/>
    </source>
</evidence>
<keyword evidence="15" id="KW-1185">Reference proteome</keyword>
<keyword evidence="8" id="KW-0862">Zinc</keyword>
<evidence type="ECO:0000313" key="14">
    <source>
        <dbReference type="EMBL" id="KAG5445680.1"/>
    </source>
</evidence>
<feature type="domain" description="Galactose-1-phosphate uridyl transferase C-terminal" evidence="13">
    <location>
        <begin position="309"/>
        <end position="482"/>
    </location>
</feature>
<dbReference type="GO" id="GO:0033499">
    <property type="term" value="P:galactose catabolic process via UDP-galactose, Leloir pathway"/>
    <property type="evidence" value="ECO:0007669"/>
    <property type="project" value="TreeGrafter"/>
</dbReference>
<dbReference type="FunCoup" id="A0A419QG74">
    <property type="interactions" value="266"/>
</dbReference>
<comment type="cofactor">
    <cofactor evidence="2">
        <name>Zn(2+)</name>
        <dbReference type="ChEBI" id="CHEBI:29105"/>
    </cofactor>
</comment>
<evidence type="ECO:0000256" key="10">
    <source>
        <dbReference type="ARBA" id="ARBA00023277"/>
    </source>
</evidence>
<evidence type="ECO:0000256" key="9">
    <source>
        <dbReference type="ARBA" id="ARBA00023144"/>
    </source>
</evidence>
<dbReference type="CDD" id="cd00608">
    <property type="entry name" value="GalT"/>
    <property type="match status" value="1"/>
</dbReference>
<feature type="domain" description="Galactose-1-phosphate uridyl transferase N-terminal" evidence="12">
    <location>
        <begin position="119"/>
        <end position="300"/>
    </location>
</feature>
<evidence type="ECO:0000256" key="1">
    <source>
        <dbReference type="ARBA" id="ARBA00001107"/>
    </source>
</evidence>
<dbReference type="Pfam" id="PF02744">
    <property type="entry name" value="GalP_UDP_tr_C"/>
    <property type="match status" value="1"/>
</dbReference>
<keyword evidence="10 11" id="KW-0119">Carbohydrate metabolism</keyword>
<organism evidence="14 15">
    <name type="scientific">Clonorchis sinensis</name>
    <name type="common">Chinese liver fluke</name>
    <dbReference type="NCBI Taxonomy" id="79923"/>
    <lineage>
        <taxon>Eukaryota</taxon>
        <taxon>Metazoa</taxon>
        <taxon>Spiralia</taxon>
        <taxon>Lophotrochozoa</taxon>
        <taxon>Platyhelminthes</taxon>
        <taxon>Trematoda</taxon>
        <taxon>Digenea</taxon>
        <taxon>Opisthorchiida</taxon>
        <taxon>Opisthorchiata</taxon>
        <taxon>Opisthorchiidae</taxon>
        <taxon>Clonorchis</taxon>
    </lineage>
</organism>
<dbReference type="GO" id="GO:0005737">
    <property type="term" value="C:cytoplasm"/>
    <property type="evidence" value="ECO:0007669"/>
    <property type="project" value="TreeGrafter"/>
</dbReference>
<evidence type="ECO:0000256" key="7">
    <source>
        <dbReference type="ARBA" id="ARBA00022723"/>
    </source>
</evidence>
<keyword evidence="5 11" id="KW-0808">Transferase</keyword>
<proteinExistence type="inferred from homology"/>
<evidence type="ECO:0000259" key="13">
    <source>
        <dbReference type="Pfam" id="PF02744"/>
    </source>
</evidence>
<keyword evidence="6 11" id="KW-0548">Nucleotidyltransferase</keyword>
<dbReference type="UniPathway" id="UPA00214"/>
<dbReference type="InterPro" id="IPR005849">
    <property type="entry name" value="GalP_Utransf_N"/>
</dbReference>
<dbReference type="CDD" id="cd22860">
    <property type="entry name" value="PDRG1"/>
    <property type="match status" value="1"/>
</dbReference>
<dbReference type="InParanoid" id="A0A419QG74"/>
<dbReference type="Proteomes" id="UP000286415">
    <property type="component" value="Unassembled WGS sequence"/>
</dbReference>
<protein>
    <recommendedName>
        <fullName evidence="11">Galactose-1-phosphate uridylyltransferase</fullName>
        <ecNumber evidence="11">2.7.7.12</ecNumber>
    </recommendedName>
</protein>
<dbReference type="PANTHER" id="PTHR11943">
    <property type="entry name" value="GALACTOSE-1-PHOSPHATE URIDYLYLTRANSFERASE"/>
    <property type="match status" value="1"/>
</dbReference>
<dbReference type="InterPro" id="IPR001937">
    <property type="entry name" value="GalP_UDPtransf1"/>
</dbReference>
<dbReference type="SUPFAM" id="SSF54197">
    <property type="entry name" value="HIT-like"/>
    <property type="match status" value="2"/>
</dbReference>
<evidence type="ECO:0000256" key="5">
    <source>
        <dbReference type="ARBA" id="ARBA00022679"/>
    </source>
</evidence>
<dbReference type="PROSITE" id="PS00117">
    <property type="entry name" value="GAL_P_UDP_TRANSF_I"/>
    <property type="match status" value="1"/>
</dbReference>
<dbReference type="EMBL" id="NIRI02000056">
    <property type="protein sequence ID" value="KAG5445680.1"/>
    <property type="molecule type" value="Genomic_DNA"/>
</dbReference>
<sequence length="489" mass="56803">MPLNPEQARILEHLEQVEELGELVISKQEQSVLCDKNRQQTREALSAVSKLSANEEKQWVMLSDQFFLLPRNQLIQALRDDLKTYNSEVDRLREELKADINMLQLMLPSDAILEVPNFAHRRYDPLMGEWIIVSPHRISRPWSGQLESPPERTLSNKSEPKSVVINPLCPGAIRSNGAVNPNYSDTFLFPNDFPALDTTDESIEDDELASKTLSEDPLFAWAPAHGDCQVMCFHPDSHKTLALMSPAEVRRVVDAWCDLTTKYQSQRRYRWLQIFENRGAAVGCSNMHPHCQVWACGFLPSIVKRRDYNQRAYFETHGTPLLLNYARQEERTFGQTLNRLVIASQDWLVLVPWWACWPFETIILPRKRHIRWLHELTDKEREGLVKIIQQLLTRYDNLFHTDFPYSMGWYQAPFRNVSETSTSGITDYPYWQLHAIYQPPLLRSATVRKFMSGFELLCEPQRDLLPEKAAELLRKTSPVHYTRCHEGSP</sequence>
<evidence type="ECO:0000313" key="15">
    <source>
        <dbReference type="Proteomes" id="UP000286415"/>
    </source>
</evidence>
<comment type="catalytic activity">
    <reaction evidence="1 11">
        <text>alpha-D-galactose 1-phosphate + UDP-alpha-D-glucose = alpha-D-glucose 1-phosphate + UDP-alpha-D-galactose</text>
        <dbReference type="Rhea" id="RHEA:13989"/>
        <dbReference type="ChEBI" id="CHEBI:58336"/>
        <dbReference type="ChEBI" id="CHEBI:58601"/>
        <dbReference type="ChEBI" id="CHEBI:58885"/>
        <dbReference type="ChEBI" id="CHEBI:66914"/>
        <dbReference type="EC" id="2.7.7.12"/>
    </reaction>
</comment>
<dbReference type="NCBIfam" id="TIGR00209">
    <property type="entry name" value="galT_1"/>
    <property type="match status" value="1"/>
</dbReference>
<dbReference type="InterPro" id="IPR005850">
    <property type="entry name" value="GalP_Utransf_C"/>
</dbReference>
<dbReference type="GO" id="GO:0008270">
    <property type="term" value="F:zinc ion binding"/>
    <property type="evidence" value="ECO:0007669"/>
    <property type="project" value="InterPro"/>
</dbReference>
<accession>A0A419QG74</accession>
<evidence type="ECO:0000256" key="11">
    <source>
        <dbReference type="RuleBase" id="RU000506"/>
    </source>
</evidence>
<dbReference type="InterPro" id="IPR019779">
    <property type="entry name" value="GalP_UDPtransf1_His-AS"/>
</dbReference>
<dbReference type="InterPro" id="IPR036265">
    <property type="entry name" value="HIT-like_sf"/>
</dbReference>
<dbReference type="AlphaFoldDB" id="A0A419QG74"/>
<dbReference type="FunFam" id="3.30.428.10:FF:000001">
    <property type="entry name" value="Galactose-1-phosphate uridylyltransferase"/>
    <property type="match status" value="1"/>
</dbReference>
<evidence type="ECO:0000256" key="8">
    <source>
        <dbReference type="ARBA" id="ARBA00022833"/>
    </source>
</evidence>
<dbReference type="GO" id="GO:0008108">
    <property type="term" value="F:UDP-glucose:hexose-1-phosphate uridylyltransferase activity"/>
    <property type="evidence" value="ECO:0007669"/>
    <property type="project" value="UniProtKB-EC"/>
</dbReference>
<dbReference type="Pfam" id="PF01087">
    <property type="entry name" value="GalP_UDP_transf"/>
    <property type="match status" value="1"/>
</dbReference>
<dbReference type="PANTHER" id="PTHR11943:SF1">
    <property type="entry name" value="GALACTOSE-1-PHOSPHATE URIDYLYLTRANSFERASE"/>
    <property type="match status" value="1"/>
</dbReference>